<evidence type="ECO:0000313" key="1">
    <source>
        <dbReference type="EMBL" id="KIK50513.1"/>
    </source>
</evidence>
<dbReference type="Proteomes" id="UP000053593">
    <property type="component" value="Unassembled WGS sequence"/>
</dbReference>
<gene>
    <name evidence="1" type="ORF">GYMLUDRAFT_252910</name>
</gene>
<accession>A0A0D0C741</accession>
<reference evidence="1 2" key="1">
    <citation type="submission" date="2014-04" db="EMBL/GenBank/DDBJ databases">
        <title>Evolutionary Origins and Diversification of the Mycorrhizal Mutualists.</title>
        <authorList>
            <consortium name="DOE Joint Genome Institute"/>
            <consortium name="Mycorrhizal Genomics Consortium"/>
            <person name="Kohler A."/>
            <person name="Kuo A."/>
            <person name="Nagy L.G."/>
            <person name="Floudas D."/>
            <person name="Copeland A."/>
            <person name="Barry K.W."/>
            <person name="Cichocki N."/>
            <person name="Veneault-Fourrey C."/>
            <person name="LaButti K."/>
            <person name="Lindquist E.A."/>
            <person name="Lipzen A."/>
            <person name="Lundell T."/>
            <person name="Morin E."/>
            <person name="Murat C."/>
            <person name="Riley R."/>
            <person name="Ohm R."/>
            <person name="Sun H."/>
            <person name="Tunlid A."/>
            <person name="Henrissat B."/>
            <person name="Grigoriev I.V."/>
            <person name="Hibbett D.S."/>
            <person name="Martin F."/>
        </authorList>
    </citation>
    <scope>NUCLEOTIDE SEQUENCE [LARGE SCALE GENOMIC DNA]</scope>
    <source>
        <strain evidence="1 2">FD-317 M1</strain>
    </source>
</reference>
<dbReference type="EMBL" id="KN834898">
    <property type="protein sequence ID" value="KIK50513.1"/>
    <property type="molecule type" value="Genomic_DNA"/>
</dbReference>
<evidence type="ECO:0000313" key="2">
    <source>
        <dbReference type="Proteomes" id="UP000053593"/>
    </source>
</evidence>
<protein>
    <submittedName>
        <fullName evidence="1">Uncharacterized protein</fullName>
    </submittedName>
</protein>
<dbReference type="HOGENOM" id="CLU_1610935_0_0_1"/>
<name>A0A0D0C741_9AGAR</name>
<dbReference type="AlphaFoldDB" id="A0A0D0C741"/>
<proteinExistence type="predicted"/>
<sequence length="165" mass="17061">MSEILFRIGTSIKGNSSSCPSFETGQTIQSFASLASGTMAKVANAKNAILADYPFVEDAVHCLSTCREVPIAQCISHALTTSLVSDSLPWSSIASLSNQPTLFSSTPPSLVSLSQPVFVRSAHTSPPYQSNVPPPLPVEGSSTVTAIPMTMASLTGATAVASTAQ</sequence>
<organism evidence="1 2">
    <name type="scientific">Collybiopsis luxurians FD-317 M1</name>
    <dbReference type="NCBI Taxonomy" id="944289"/>
    <lineage>
        <taxon>Eukaryota</taxon>
        <taxon>Fungi</taxon>
        <taxon>Dikarya</taxon>
        <taxon>Basidiomycota</taxon>
        <taxon>Agaricomycotina</taxon>
        <taxon>Agaricomycetes</taxon>
        <taxon>Agaricomycetidae</taxon>
        <taxon>Agaricales</taxon>
        <taxon>Marasmiineae</taxon>
        <taxon>Omphalotaceae</taxon>
        <taxon>Collybiopsis</taxon>
        <taxon>Collybiopsis luxurians</taxon>
    </lineage>
</organism>
<keyword evidence="2" id="KW-1185">Reference proteome</keyword>